<sequence>MSNSNREKGRESWGSRLGFIMAASGFAIGLGNIWRFPYIAGNNGGGAFLLIYLLIVLVIGVPLFYAEAGLGRKAQAGAITGMRKLAGKGSPWVSIGWLGTLAALLIMSYYLMIMGWLFAYFFNIGIGTFQGITSEQAAVIYEDLISNPLAVLGYSIIPTLLLGIIVSKGVKDGIEKFVKTVMPLLFVMLICLAVFSLSLPGSFEGVVWYLKPDFSQINANTVLAALGQAFFSIGIGLASAFTYGSYLKPHGSNLVKDGAWVISLDTCIAFLSGLVIFPALFAFQMAPNSGPGLLFLTIPTLLDQLPFGYIFGLAFFLLVIIGAITTGVGLIETLAANVAELFDLKRKASVWIIISVTFVMAIPSILSQGPWSNVQLFGMDIFGLIDYVSGNILLTLGGLLISLYVVFQWTFKRFMNDINTGTVSMKLSSAWKPVISYLIPLSIAIILITGLM</sequence>
<evidence type="ECO:0000313" key="9">
    <source>
        <dbReference type="Proteomes" id="UP001597502"/>
    </source>
</evidence>
<name>A0ABW5V129_9BACI</name>
<comment type="similarity">
    <text evidence="6">Belongs to the sodium:neurotransmitter symporter (SNF) (TC 2.A.22) family.</text>
</comment>
<feature type="transmembrane region" description="Helical" evidence="7">
    <location>
        <begin position="434"/>
        <end position="451"/>
    </location>
</feature>
<evidence type="ECO:0000313" key="8">
    <source>
        <dbReference type="EMBL" id="MFD2759677.1"/>
    </source>
</evidence>
<dbReference type="InterPro" id="IPR000175">
    <property type="entry name" value="Na/ntran_symport"/>
</dbReference>
<evidence type="ECO:0000256" key="3">
    <source>
        <dbReference type="ARBA" id="ARBA00022692"/>
    </source>
</evidence>
<dbReference type="PROSITE" id="PS00610">
    <property type="entry name" value="NA_NEUROTRAN_SYMP_1"/>
    <property type="match status" value="1"/>
</dbReference>
<feature type="transmembrane region" description="Helical" evidence="7">
    <location>
        <begin position="46"/>
        <end position="65"/>
    </location>
</feature>
<feature type="transmembrane region" description="Helical" evidence="7">
    <location>
        <begin position="259"/>
        <end position="286"/>
    </location>
</feature>
<reference evidence="9" key="1">
    <citation type="journal article" date="2019" name="Int. J. Syst. Evol. Microbiol.">
        <title>The Global Catalogue of Microorganisms (GCM) 10K type strain sequencing project: providing services to taxonomists for standard genome sequencing and annotation.</title>
        <authorList>
            <consortium name="The Broad Institute Genomics Platform"/>
            <consortium name="The Broad Institute Genome Sequencing Center for Infectious Disease"/>
            <person name="Wu L."/>
            <person name="Ma J."/>
        </authorList>
    </citation>
    <scope>NUCLEOTIDE SEQUENCE [LARGE SCALE GENOMIC DNA]</scope>
    <source>
        <strain evidence="9">TISTR 1535</strain>
    </source>
</reference>
<dbReference type="InterPro" id="IPR037272">
    <property type="entry name" value="SNS_sf"/>
</dbReference>
<dbReference type="PROSITE" id="PS50267">
    <property type="entry name" value="NA_NEUROTRAN_SYMP_3"/>
    <property type="match status" value="1"/>
</dbReference>
<organism evidence="8 9">
    <name type="scientific">Lentibacillus juripiscarius</name>
    <dbReference type="NCBI Taxonomy" id="257446"/>
    <lineage>
        <taxon>Bacteria</taxon>
        <taxon>Bacillati</taxon>
        <taxon>Bacillota</taxon>
        <taxon>Bacilli</taxon>
        <taxon>Bacillales</taxon>
        <taxon>Bacillaceae</taxon>
        <taxon>Lentibacillus</taxon>
    </lineage>
</organism>
<dbReference type="CDD" id="cd10336">
    <property type="entry name" value="SLC6sbd_Tyt1-Like"/>
    <property type="match status" value="1"/>
</dbReference>
<comment type="caution">
    <text evidence="8">The sequence shown here is derived from an EMBL/GenBank/DDBJ whole genome shotgun (WGS) entry which is preliminary data.</text>
</comment>
<dbReference type="PANTHER" id="PTHR42948:SF1">
    <property type="entry name" value="TRANSPORTER"/>
    <property type="match status" value="1"/>
</dbReference>
<protein>
    <recommendedName>
        <fullName evidence="6">Transporter</fullName>
    </recommendedName>
</protein>
<keyword evidence="2 6" id="KW-0813">Transport</keyword>
<dbReference type="InterPro" id="IPR047218">
    <property type="entry name" value="YocR/YhdH-like"/>
</dbReference>
<feature type="transmembrane region" description="Helical" evidence="7">
    <location>
        <begin position="348"/>
        <end position="367"/>
    </location>
</feature>
<dbReference type="Proteomes" id="UP001597502">
    <property type="component" value="Unassembled WGS sequence"/>
</dbReference>
<evidence type="ECO:0000256" key="2">
    <source>
        <dbReference type="ARBA" id="ARBA00022448"/>
    </source>
</evidence>
<evidence type="ECO:0000256" key="6">
    <source>
        <dbReference type="RuleBase" id="RU003732"/>
    </source>
</evidence>
<gene>
    <name evidence="8" type="ORF">ACFSUO_01575</name>
</gene>
<feature type="transmembrane region" description="Helical" evidence="7">
    <location>
        <begin position="306"/>
        <end position="336"/>
    </location>
</feature>
<dbReference type="SUPFAM" id="SSF161070">
    <property type="entry name" value="SNF-like"/>
    <property type="match status" value="1"/>
</dbReference>
<keyword evidence="9" id="KW-1185">Reference proteome</keyword>
<dbReference type="PRINTS" id="PR00176">
    <property type="entry name" value="NANEUSMPORT"/>
</dbReference>
<feature type="transmembrane region" description="Helical" evidence="7">
    <location>
        <begin position="182"/>
        <end position="203"/>
    </location>
</feature>
<evidence type="ECO:0000256" key="1">
    <source>
        <dbReference type="ARBA" id="ARBA00004141"/>
    </source>
</evidence>
<keyword evidence="6" id="KW-0769">Symport</keyword>
<dbReference type="NCBIfam" id="NF037979">
    <property type="entry name" value="Na_transp"/>
    <property type="match status" value="1"/>
</dbReference>
<keyword evidence="3 6" id="KW-0812">Transmembrane</keyword>
<keyword evidence="5 7" id="KW-0472">Membrane</keyword>
<dbReference type="Pfam" id="PF00209">
    <property type="entry name" value="SNF"/>
    <property type="match status" value="2"/>
</dbReference>
<accession>A0ABW5V129</accession>
<evidence type="ECO:0000256" key="5">
    <source>
        <dbReference type="ARBA" id="ARBA00023136"/>
    </source>
</evidence>
<feature type="transmembrane region" description="Helical" evidence="7">
    <location>
        <begin position="92"/>
        <end position="119"/>
    </location>
</feature>
<feature type="transmembrane region" description="Helical" evidence="7">
    <location>
        <begin position="223"/>
        <end position="247"/>
    </location>
</feature>
<feature type="transmembrane region" description="Helical" evidence="7">
    <location>
        <begin position="12"/>
        <end position="34"/>
    </location>
</feature>
<feature type="transmembrane region" description="Helical" evidence="7">
    <location>
        <begin position="387"/>
        <end position="407"/>
    </location>
</feature>
<evidence type="ECO:0000256" key="7">
    <source>
        <dbReference type="SAM" id="Phobius"/>
    </source>
</evidence>
<comment type="subcellular location">
    <subcellularLocation>
        <location evidence="1">Membrane</location>
        <topology evidence="1">Multi-pass membrane protein</topology>
    </subcellularLocation>
</comment>
<dbReference type="EMBL" id="JBHUNA010000003">
    <property type="protein sequence ID" value="MFD2759677.1"/>
    <property type="molecule type" value="Genomic_DNA"/>
</dbReference>
<proteinExistence type="inferred from homology"/>
<evidence type="ECO:0000256" key="4">
    <source>
        <dbReference type="ARBA" id="ARBA00022989"/>
    </source>
</evidence>
<dbReference type="PANTHER" id="PTHR42948">
    <property type="entry name" value="TRANSPORTER"/>
    <property type="match status" value="1"/>
</dbReference>
<dbReference type="RefSeq" id="WP_382390390.1">
    <property type="nucleotide sequence ID" value="NZ_JBHUNA010000003.1"/>
</dbReference>
<keyword evidence="4 7" id="KW-1133">Transmembrane helix</keyword>
<feature type="transmembrane region" description="Helical" evidence="7">
    <location>
        <begin position="151"/>
        <end position="170"/>
    </location>
</feature>